<keyword evidence="2" id="KW-0378">Hydrolase</keyword>
<organism evidence="2 3">
    <name type="scientific">Phyllobacterium pellucidum</name>
    <dbReference type="NCBI Taxonomy" id="2740464"/>
    <lineage>
        <taxon>Bacteria</taxon>
        <taxon>Pseudomonadati</taxon>
        <taxon>Pseudomonadota</taxon>
        <taxon>Alphaproteobacteria</taxon>
        <taxon>Hyphomicrobiales</taxon>
        <taxon>Phyllobacteriaceae</taxon>
        <taxon>Phyllobacterium</taxon>
    </lineage>
</organism>
<dbReference type="SUPFAM" id="SSF50630">
    <property type="entry name" value="Acid proteases"/>
    <property type="match status" value="1"/>
</dbReference>
<dbReference type="InterPro" id="IPR011969">
    <property type="entry name" value="Clan_AA_Asp_peptidase_C"/>
</dbReference>
<evidence type="ECO:0000313" key="2">
    <source>
        <dbReference type="EMBL" id="NTS33123.1"/>
    </source>
</evidence>
<dbReference type="EC" id="3.4.23.-" evidence="2"/>
<dbReference type="RefSeq" id="WP_174208342.1">
    <property type="nucleotide sequence ID" value="NZ_JABUMX010000004.1"/>
</dbReference>
<dbReference type="SUPFAM" id="SSF48452">
    <property type="entry name" value="TPR-like"/>
    <property type="match status" value="1"/>
</dbReference>
<feature type="transmembrane region" description="Helical" evidence="1">
    <location>
        <begin position="20"/>
        <end position="44"/>
    </location>
</feature>
<reference evidence="2 3" key="1">
    <citation type="submission" date="2020-05" db="EMBL/GenBank/DDBJ databases">
        <authorList>
            <person name="Kim M.K."/>
        </authorList>
    </citation>
    <scope>NUCLEOTIDE SEQUENCE [LARGE SCALE GENOMIC DNA]</scope>
    <source>
        <strain evidence="2 3">BT25</strain>
    </source>
</reference>
<dbReference type="InterPro" id="IPR021109">
    <property type="entry name" value="Peptidase_aspartic_dom_sf"/>
</dbReference>
<accession>A0A849VZB4</accession>
<dbReference type="InterPro" id="IPR034122">
    <property type="entry name" value="Retropepsin-like_bacterial"/>
</dbReference>
<keyword evidence="1" id="KW-1133">Transmembrane helix</keyword>
<dbReference type="Pfam" id="PF13975">
    <property type="entry name" value="gag-asp_proteas"/>
    <property type="match status" value="1"/>
</dbReference>
<dbReference type="Proteomes" id="UP000550508">
    <property type="component" value="Unassembled WGS sequence"/>
</dbReference>
<keyword evidence="2" id="KW-0645">Protease</keyword>
<evidence type="ECO:0000256" key="1">
    <source>
        <dbReference type="SAM" id="Phobius"/>
    </source>
</evidence>
<dbReference type="Gene3D" id="2.40.70.10">
    <property type="entry name" value="Acid Proteases"/>
    <property type="match status" value="1"/>
</dbReference>
<dbReference type="AlphaFoldDB" id="A0A849VZB4"/>
<evidence type="ECO:0000313" key="3">
    <source>
        <dbReference type="Proteomes" id="UP000550508"/>
    </source>
</evidence>
<keyword evidence="3" id="KW-1185">Reference proteome</keyword>
<dbReference type="GO" id="GO:0006508">
    <property type="term" value="P:proteolysis"/>
    <property type="evidence" value="ECO:0007669"/>
    <property type="project" value="UniProtKB-KW"/>
</dbReference>
<name>A0A849VZB4_9HYPH</name>
<dbReference type="NCBIfam" id="TIGR02281">
    <property type="entry name" value="clan_AA_DTGA"/>
    <property type="match status" value="1"/>
</dbReference>
<proteinExistence type="predicted"/>
<comment type="caution">
    <text evidence="2">The sequence shown here is derived from an EMBL/GenBank/DDBJ whole genome shotgun (WGS) entry which is preliminary data.</text>
</comment>
<protein>
    <submittedName>
        <fullName evidence="2">TIGR02281 family clan AA aspartic protease</fullName>
        <ecNumber evidence="2">3.4.23.-</ecNumber>
    </submittedName>
</protein>
<dbReference type="CDD" id="cd05483">
    <property type="entry name" value="retropepsin_like_bacteria"/>
    <property type="match status" value="1"/>
</dbReference>
<keyword evidence="1" id="KW-0812">Transmembrane</keyword>
<dbReference type="Gene3D" id="1.25.40.10">
    <property type="entry name" value="Tetratricopeptide repeat domain"/>
    <property type="match status" value="1"/>
</dbReference>
<sequence>MLNVDWNDRNGGMPPRETFWSAYSFIIIVILLIAAGGIALYLFGEDLLNGRPSKGVAGQAQNGISPEFYGRFDIQPLPAEVAGSGSMARNLAILVREPCDWQATYKFTDDLREEGYRREAAKVFLAFTAKCNPSDVALYNAADILYGLSDLDAALKVSNDLIVMSPDLAQNHYMRAQILEDAKRYQEAIDEYDSTIGLTDDLKSLNSTVFRRLSLSYAALGQYCQAITPIQTWISIDPSENDTPRTQSIIKDYSRKGKCAESYATGSDRFPTQGKDVITAQVSVNGVTGTFVVDTGASSVSLSKSFAERAEIRLGRDHMVRLQTANGIAMAQRTSLEKVKLGKVEADDVAAVVHADDHALGEGTDGLLGRSFLSRFDVTFGAKEWRIESKKQRD</sequence>
<keyword evidence="1" id="KW-0472">Membrane</keyword>
<dbReference type="GO" id="GO:0008233">
    <property type="term" value="F:peptidase activity"/>
    <property type="evidence" value="ECO:0007669"/>
    <property type="project" value="UniProtKB-KW"/>
</dbReference>
<dbReference type="InterPro" id="IPR011990">
    <property type="entry name" value="TPR-like_helical_dom_sf"/>
</dbReference>
<dbReference type="EMBL" id="JABUMX010000004">
    <property type="protein sequence ID" value="NTS33123.1"/>
    <property type="molecule type" value="Genomic_DNA"/>
</dbReference>
<gene>
    <name evidence="2" type="ORF">HQ945_17825</name>
</gene>